<evidence type="ECO:0000313" key="1">
    <source>
        <dbReference type="EMBL" id="KAF7512547.1"/>
    </source>
</evidence>
<dbReference type="Proteomes" id="UP000606974">
    <property type="component" value="Unassembled WGS sequence"/>
</dbReference>
<dbReference type="EMBL" id="JAACFV010000011">
    <property type="protein sequence ID" value="KAF7512547.1"/>
    <property type="molecule type" value="Genomic_DNA"/>
</dbReference>
<gene>
    <name evidence="1" type="ORF">GJ744_000808</name>
</gene>
<sequence length="149" mass="17563">MGLQRLVSDRWTPLVDWQNAKDDVAVWTAPIHTREKWKELGEKWGSYSPLVYMNDASRYQNHFAFVWFEQCEKVEGSVPEVRPVPPLPDLAKWWVSTVQNTDIMNTRTFDMLNTRVNKLILEVFCLGYSREFAQSLHPWILGYPQQAFK</sequence>
<comment type="caution">
    <text evidence="1">The sequence shown here is derived from an EMBL/GenBank/DDBJ whole genome shotgun (WGS) entry which is preliminary data.</text>
</comment>
<evidence type="ECO:0000313" key="2">
    <source>
        <dbReference type="Proteomes" id="UP000606974"/>
    </source>
</evidence>
<accession>A0A8H7E7X4</accession>
<dbReference type="AlphaFoldDB" id="A0A8H7E7X4"/>
<organism evidence="1 2">
    <name type="scientific">Endocarpon pusillum</name>
    <dbReference type="NCBI Taxonomy" id="364733"/>
    <lineage>
        <taxon>Eukaryota</taxon>
        <taxon>Fungi</taxon>
        <taxon>Dikarya</taxon>
        <taxon>Ascomycota</taxon>
        <taxon>Pezizomycotina</taxon>
        <taxon>Eurotiomycetes</taxon>
        <taxon>Chaetothyriomycetidae</taxon>
        <taxon>Verrucariales</taxon>
        <taxon>Verrucariaceae</taxon>
        <taxon>Endocarpon</taxon>
    </lineage>
</organism>
<proteinExistence type="predicted"/>
<reference evidence="1" key="1">
    <citation type="submission" date="2020-02" db="EMBL/GenBank/DDBJ databases">
        <authorList>
            <person name="Palmer J.M."/>
        </authorList>
    </citation>
    <scope>NUCLEOTIDE SEQUENCE</scope>
    <source>
        <strain evidence="1">EPUS1.4</strain>
        <tissue evidence="1">Thallus</tissue>
    </source>
</reference>
<name>A0A8H7E7X4_9EURO</name>
<protein>
    <submittedName>
        <fullName evidence="1">Uncharacterized protein</fullName>
    </submittedName>
</protein>
<keyword evidence="2" id="KW-1185">Reference proteome</keyword>